<accession>A0ACB9Z580</accession>
<keyword evidence="2" id="KW-1185">Reference proteome</keyword>
<gene>
    <name evidence="1" type="ORF">F4820DRAFT_446602</name>
</gene>
<protein>
    <submittedName>
        <fullName evidence="1">Aminotransferase, class III</fullName>
    </submittedName>
</protein>
<reference evidence="1 2" key="1">
    <citation type="journal article" date="2022" name="New Phytol.">
        <title>Ecological generalism drives hyperdiversity of secondary metabolite gene clusters in xylarialean endophytes.</title>
        <authorList>
            <person name="Franco M.E.E."/>
            <person name="Wisecaver J.H."/>
            <person name="Arnold A.E."/>
            <person name="Ju Y.M."/>
            <person name="Slot J.C."/>
            <person name="Ahrendt S."/>
            <person name="Moore L.P."/>
            <person name="Eastman K.E."/>
            <person name="Scott K."/>
            <person name="Konkel Z."/>
            <person name="Mondo S.J."/>
            <person name="Kuo A."/>
            <person name="Hayes R.D."/>
            <person name="Haridas S."/>
            <person name="Andreopoulos B."/>
            <person name="Riley R."/>
            <person name="LaButti K."/>
            <person name="Pangilinan J."/>
            <person name="Lipzen A."/>
            <person name="Amirebrahimi M."/>
            <person name="Yan J."/>
            <person name="Adam C."/>
            <person name="Keymanesh K."/>
            <person name="Ng V."/>
            <person name="Louie K."/>
            <person name="Northen T."/>
            <person name="Drula E."/>
            <person name="Henrissat B."/>
            <person name="Hsieh H.M."/>
            <person name="Youens-Clark K."/>
            <person name="Lutzoni F."/>
            <person name="Miadlikowska J."/>
            <person name="Eastwood D.C."/>
            <person name="Hamelin R.C."/>
            <person name="Grigoriev I.V."/>
            <person name="U'Ren J.M."/>
        </authorList>
    </citation>
    <scope>NUCLEOTIDE SEQUENCE [LARGE SCALE GENOMIC DNA]</scope>
    <source>
        <strain evidence="1 2">CBS 119005</strain>
    </source>
</reference>
<dbReference type="Proteomes" id="UP001497700">
    <property type="component" value="Unassembled WGS sequence"/>
</dbReference>
<sequence length="508" mass="54776">MLTEVSRGIPDSHLDKTSLLPPSLSESGLSAKAIESDAVVKPVSGLGSLATTSSSLPTPEDGSEPNRTLVVGGQGNYLHLADGRKILDACGGAAVACLGHGVKEVSDAILSQVATISYVPWGFLDSQSRRDLSKWLSQTSDGHFKKAWITSSGSEAMEGAIKLAHEYFVWTGEPQRVNFIAREESYHGITLGALSMGGHLVRRGPFESLLFSGVYRIPACNAYRQKLPEETDEEFVSRKAEELEQAFIQAGPDTVAAFVAEPVVGAANGCVPPSPGYFKAMKAVCDKYGALLVLDEVMCGMGRTGSLHAWEQEGVIPDIQAIGKGLGGGYVPVSAILASGKIVRAMEAKNATFTHGHTYMDHPVVCAAALRVQQIIQRDNLIDSVRSQGQYLEKLLRNKLLDHSNVGDVRGRGLFWGLEFVQNKATKEPFDPELQIARRIHETALSDPYNMALYFGQGCAGHAKGDHIMVMPAYNVTREVIDTIVDKLAAVVDDVFGKLEKKDIDVPN</sequence>
<dbReference type="EMBL" id="MU393453">
    <property type="protein sequence ID" value="KAI4866905.1"/>
    <property type="molecule type" value="Genomic_DNA"/>
</dbReference>
<keyword evidence="1" id="KW-0032">Aminotransferase</keyword>
<comment type="caution">
    <text evidence="1">The sequence shown here is derived from an EMBL/GenBank/DDBJ whole genome shotgun (WGS) entry which is preliminary data.</text>
</comment>
<evidence type="ECO:0000313" key="2">
    <source>
        <dbReference type="Proteomes" id="UP001497700"/>
    </source>
</evidence>
<keyword evidence="1" id="KW-0808">Transferase</keyword>
<name>A0ACB9Z580_9PEZI</name>
<organism evidence="1 2">
    <name type="scientific">Hypoxylon rubiginosum</name>
    <dbReference type="NCBI Taxonomy" id="110542"/>
    <lineage>
        <taxon>Eukaryota</taxon>
        <taxon>Fungi</taxon>
        <taxon>Dikarya</taxon>
        <taxon>Ascomycota</taxon>
        <taxon>Pezizomycotina</taxon>
        <taxon>Sordariomycetes</taxon>
        <taxon>Xylariomycetidae</taxon>
        <taxon>Xylariales</taxon>
        <taxon>Hypoxylaceae</taxon>
        <taxon>Hypoxylon</taxon>
    </lineage>
</organism>
<proteinExistence type="predicted"/>
<evidence type="ECO:0000313" key="1">
    <source>
        <dbReference type="EMBL" id="KAI4866905.1"/>
    </source>
</evidence>